<reference evidence="2" key="1">
    <citation type="submission" date="2018-11" db="EMBL/GenBank/DDBJ databases">
        <authorList>
            <person name="Alioto T."/>
            <person name="Alioto T."/>
        </authorList>
    </citation>
    <scope>NUCLEOTIDE SEQUENCE</scope>
</reference>
<sequence>PNLTDLQDSHSTLQTEHSRTIGNLRDLQDSHLCLQTEHSSTTKNLIDLKDSHINLQIEHSKVTEILKDPIPWNIRGQIAEELDNWKENEKTFIKTNGAKRVLEYIKENRCVFVTASSGCGKTSLVRNVALQMQNEDYEILPVSNRKEIIKWYNPRKNMLFVVDDFCGTYTLNPTQFENWKNLMEALVDRKQSSCLCLVDYRFIRTGKCNICHSFCLVHVISDL</sequence>
<dbReference type="InterPro" id="IPR027417">
    <property type="entry name" value="P-loop_NTPase"/>
</dbReference>
<evidence type="ECO:0000259" key="1">
    <source>
        <dbReference type="Pfam" id="PF20720"/>
    </source>
</evidence>
<dbReference type="EMBL" id="UYJE01003317">
    <property type="protein sequence ID" value="VDI18273.1"/>
    <property type="molecule type" value="Genomic_DNA"/>
</dbReference>
<dbReference type="AlphaFoldDB" id="A0A8B6DGE0"/>
<dbReference type="Pfam" id="PF20720">
    <property type="entry name" value="nSTAND3"/>
    <property type="match status" value="1"/>
</dbReference>
<proteinExistence type="predicted"/>
<dbReference type="Proteomes" id="UP000596742">
    <property type="component" value="Unassembled WGS sequence"/>
</dbReference>
<accession>A0A8B6DGE0</accession>
<keyword evidence="3" id="KW-1185">Reference proteome</keyword>
<evidence type="ECO:0000313" key="2">
    <source>
        <dbReference type="EMBL" id="VDI18273.1"/>
    </source>
</evidence>
<dbReference type="InterPro" id="IPR049050">
    <property type="entry name" value="nSTAND3"/>
</dbReference>
<protein>
    <recommendedName>
        <fullName evidence="1">Novel STAND NTPase 3 domain-containing protein</fullName>
    </recommendedName>
</protein>
<dbReference type="SUPFAM" id="SSF52540">
    <property type="entry name" value="P-loop containing nucleoside triphosphate hydrolases"/>
    <property type="match status" value="1"/>
</dbReference>
<evidence type="ECO:0000313" key="3">
    <source>
        <dbReference type="Proteomes" id="UP000596742"/>
    </source>
</evidence>
<dbReference type="OrthoDB" id="6083162at2759"/>
<comment type="caution">
    <text evidence="2">The sequence shown here is derived from an EMBL/GenBank/DDBJ whole genome shotgun (WGS) entry which is preliminary data.</text>
</comment>
<feature type="non-terminal residue" evidence="2">
    <location>
        <position position="223"/>
    </location>
</feature>
<name>A0A8B6DGE0_MYTGA</name>
<feature type="domain" description="Novel STAND NTPase 3" evidence="1">
    <location>
        <begin position="92"/>
        <end position="188"/>
    </location>
</feature>
<gene>
    <name evidence="2" type="ORF">MGAL_10B011484</name>
</gene>
<organism evidence="2 3">
    <name type="scientific">Mytilus galloprovincialis</name>
    <name type="common">Mediterranean mussel</name>
    <dbReference type="NCBI Taxonomy" id="29158"/>
    <lineage>
        <taxon>Eukaryota</taxon>
        <taxon>Metazoa</taxon>
        <taxon>Spiralia</taxon>
        <taxon>Lophotrochozoa</taxon>
        <taxon>Mollusca</taxon>
        <taxon>Bivalvia</taxon>
        <taxon>Autobranchia</taxon>
        <taxon>Pteriomorphia</taxon>
        <taxon>Mytilida</taxon>
        <taxon>Mytiloidea</taxon>
        <taxon>Mytilidae</taxon>
        <taxon>Mytilinae</taxon>
        <taxon>Mytilus</taxon>
    </lineage>
</organism>